<dbReference type="InterPro" id="IPR035926">
    <property type="entry name" value="NusB-like_sf"/>
</dbReference>
<dbReference type="SUPFAM" id="SSF48013">
    <property type="entry name" value="NusB-like"/>
    <property type="match status" value="1"/>
</dbReference>
<dbReference type="GO" id="GO:0006353">
    <property type="term" value="P:DNA-templated transcription termination"/>
    <property type="evidence" value="ECO:0007669"/>
    <property type="project" value="UniProtKB-UniRule"/>
</dbReference>
<organism evidence="8 9">
    <name type="scientific">Zongyangia hominis</name>
    <dbReference type="NCBI Taxonomy" id="2763677"/>
    <lineage>
        <taxon>Bacteria</taxon>
        <taxon>Bacillati</taxon>
        <taxon>Bacillota</taxon>
        <taxon>Clostridia</taxon>
        <taxon>Eubacteriales</taxon>
        <taxon>Oscillospiraceae</taxon>
        <taxon>Zongyangia</taxon>
    </lineage>
</organism>
<dbReference type="Pfam" id="PF01029">
    <property type="entry name" value="NusB"/>
    <property type="match status" value="1"/>
</dbReference>
<evidence type="ECO:0000256" key="6">
    <source>
        <dbReference type="HAMAP-Rule" id="MF_00073"/>
    </source>
</evidence>
<evidence type="ECO:0000256" key="3">
    <source>
        <dbReference type="ARBA" id="ARBA00022884"/>
    </source>
</evidence>
<name>A0A926ECH6_9FIRM</name>
<keyword evidence="5 6" id="KW-0804">Transcription</keyword>
<dbReference type="RefSeq" id="WP_262396696.1">
    <property type="nucleotide sequence ID" value="NZ_JACRTC010000001.1"/>
</dbReference>
<dbReference type="GO" id="GO:0005829">
    <property type="term" value="C:cytosol"/>
    <property type="evidence" value="ECO:0007669"/>
    <property type="project" value="TreeGrafter"/>
</dbReference>
<dbReference type="PANTHER" id="PTHR11078">
    <property type="entry name" value="N UTILIZATION SUBSTANCE PROTEIN B-RELATED"/>
    <property type="match status" value="1"/>
</dbReference>
<gene>
    <name evidence="6 8" type="primary">nusB</name>
    <name evidence="8" type="ORF">H8709_02030</name>
</gene>
<dbReference type="InterPro" id="IPR011605">
    <property type="entry name" value="NusB_fam"/>
</dbReference>
<evidence type="ECO:0000259" key="7">
    <source>
        <dbReference type="Pfam" id="PF01029"/>
    </source>
</evidence>
<evidence type="ECO:0000256" key="5">
    <source>
        <dbReference type="ARBA" id="ARBA00023163"/>
    </source>
</evidence>
<evidence type="ECO:0000256" key="4">
    <source>
        <dbReference type="ARBA" id="ARBA00023015"/>
    </source>
</evidence>
<reference evidence="8" key="1">
    <citation type="submission" date="2020-08" db="EMBL/GenBank/DDBJ databases">
        <title>Genome public.</title>
        <authorList>
            <person name="Liu C."/>
            <person name="Sun Q."/>
        </authorList>
    </citation>
    <scope>NUCLEOTIDE SEQUENCE</scope>
    <source>
        <strain evidence="8">NSJ-54</strain>
    </source>
</reference>
<comment type="caution">
    <text evidence="8">The sequence shown here is derived from an EMBL/GenBank/DDBJ whole genome shotgun (WGS) entry which is preliminary data.</text>
</comment>
<dbReference type="Proteomes" id="UP000660861">
    <property type="component" value="Unassembled WGS sequence"/>
</dbReference>
<evidence type="ECO:0000313" key="9">
    <source>
        <dbReference type="Proteomes" id="UP000660861"/>
    </source>
</evidence>
<keyword evidence="3 6" id="KW-0694">RNA-binding</keyword>
<proteinExistence type="inferred from homology"/>
<sequence>MTRSEAREQAFILVFEKSFNQQDSLDTIIENAQAGRDLNVDKFSYRLAEAVYGHLEAVDALIDKYSTKWKLERIVKVSLAILRMSISEMLYMEEVPVSVSINEAVEIAKKYATEDDASFCNGVLGAVAKDLEKIKEELSQE</sequence>
<keyword evidence="2 6" id="KW-0889">Transcription antitermination</keyword>
<protein>
    <recommendedName>
        <fullName evidence="6">Transcription antitermination protein NusB</fullName>
    </recommendedName>
    <alternativeName>
        <fullName evidence="6">Antitermination factor NusB</fullName>
    </alternativeName>
</protein>
<keyword evidence="9" id="KW-1185">Reference proteome</keyword>
<evidence type="ECO:0000256" key="2">
    <source>
        <dbReference type="ARBA" id="ARBA00022814"/>
    </source>
</evidence>
<keyword evidence="4 6" id="KW-0805">Transcription regulation</keyword>
<dbReference type="GO" id="GO:0003723">
    <property type="term" value="F:RNA binding"/>
    <property type="evidence" value="ECO:0007669"/>
    <property type="project" value="UniProtKB-UniRule"/>
</dbReference>
<evidence type="ECO:0000256" key="1">
    <source>
        <dbReference type="ARBA" id="ARBA00005952"/>
    </source>
</evidence>
<dbReference type="AlphaFoldDB" id="A0A926ECH6"/>
<dbReference type="InterPro" id="IPR006027">
    <property type="entry name" value="NusB_RsmB_TIM44"/>
</dbReference>
<evidence type="ECO:0000313" key="8">
    <source>
        <dbReference type="EMBL" id="MBC8569601.1"/>
    </source>
</evidence>
<dbReference type="PANTHER" id="PTHR11078:SF3">
    <property type="entry name" value="ANTITERMINATION NUSB DOMAIN-CONTAINING PROTEIN"/>
    <property type="match status" value="1"/>
</dbReference>
<comment type="similarity">
    <text evidence="1 6">Belongs to the NusB family.</text>
</comment>
<feature type="domain" description="NusB/RsmB/TIM44" evidence="7">
    <location>
        <begin position="5"/>
        <end position="129"/>
    </location>
</feature>
<dbReference type="HAMAP" id="MF_00073">
    <property type="entry name" value="NusB"/>
    <property type="match status" value="1"/>
</dbReference>
<dbReference type="GO" id="GO:0031564">
    <property type="term" value="P:transcription antitermination"/>
    <property type="evidence" value="ECO:0007669"/>
    <property type="project" value="UniProtKB-KW"/>
</dbReference>
<comment type="function">
    <text evidence="6">Involved in transcription antitermination. Required for transcription of ribosomal RNA (rRNA) genes. Binds specifically to the boxA antiterminator sequence of the ribosomal RNA (rrn) operons.</text>
</comment>
<accession>A0A926ECH6</accession>
<dbReference type="EMBL" id="JACRTC010000001">
    <property type="protein sequence ID" value="MBC8569601.1"/>
    <property type="molecule type" value="Genomic_DNA"/>
</dbReference>
<dbReference type="NCBIfam" id="TIGR01951">
    <property type="entry name" value="nusB"/>
    <property type="match status" value="1"/>
</dbReference>
<dbReference type="Gene3D" id="1.10.940.10">
    <property type="entry name" value="NusB-like"/>
    <property type="match status" value="1"/>
</dbReference>